<organism evidence="2">
    <name type="scientific">Daucus carota subsp. sativus</name>
    <name type="common">Carrot</name>
    <dbReference type="NCBI Taxonomy" id="79200"/>
    <lineage>
        <taxon>Eukaryota</taxon>
        <taxon>Viridiplantae</taxon>
        <taxon>Streptophyta</taxon>
        <taxon>Embryophyta</taxon>
        <taxon>Tracheophyta</taxon>
        <taxon>Spermatophyta</taxon>
        <taxon>Magnoliopsida</taxon>
        <taxon>eudicotyledons</taxon>
        <taxon>Gunneridae</taxon>
        <taxon>Pentapetalae</taxon>
        <taxon>asterids</taxon>
        <taxon>campanulids</taxon>
        <taxon>Apiales</taxon>
        <taxon>Apiaceae</taxon>
        <taxon>Apioideae</taxon>
        <taxon>Scandiceae</taxon>
        <taxon>Daucinae</taxon>
        <taxon>Daucus</taxon>
        <taxon>Daucus sect. Daucus</taxon>
    </lineage>
</organism>
<evidence type="ECO:0000313" key="3">
    <source>
        <dbReference type="EMBL" id="WOG99244.1"/>
    </source>
</evidence>
<dbReference type="Gramene" id="KZM93000">
    <property type="protein sequence ID" value="KZM93000"/>
    <property type="gene ID" value="DCAR_016245"/>
</dbReference>
<feature type="compositionally biased region" description="Basic and acidic residues" evidence="1">
    <location>
        <begin position="164"/>
        <end position="175"/>
    </location>
</feature>
<evidence type="ECO:0000313" key="2">
    <source>
        <dbReference type="EMBL" id="KZM93000.1"/>
    </source>
</evidence>
<dbReference type="EMBL" id="LNRQ01000005">
    <property type="protein sequence ID" value="KZM93000.1"/>
    <property type="molecule type" value="Genomic_DNA"/>
</dbReference>
<dbReference type="AlphaFoldDB" id="A0A162A044"/>
<feature type="region of interest" description="Disordered" evidence="1">
    <location>
        <begin position="164"/>
        <end position="185"/>
    </location>
</feature>
<sequence length="286" mass="32166">MVDKDVDDGGGSAVSAGREIPDFGDDMLTDCGVDAGFADLSYKLSKDAMESGLLPLISDSQVLEMCCYLNTSRMLNLYCETSEETQTQYPSTQTPYFVDDPNTRDFERKQFEALFELEEIDRGIIDINVLVDCLCGKENPREENSVMDNVVEDDPIEENAVEVSDHEHASFHEDNSNIDSADDDVRSHKKKKSVIVDVPVHTENWIPDNVESDFSDCVMSDEERMVANNTDDEDGEQGYTAFHEDNDEVSFEIGLTFASADNFGKTVKNRAIKDMRAIKQVRNYSR</sequence>
<proteinExistence type="predicted"/>
<reference evidence="3" key="2">
    <citation type="submission" date="2022-03" db="EMBL/GenBank/DDBJ databases">
        <title>Draft title - Genomic analysis of global carrot germplasm unveils the trajectory of domestication and the origin of high carotenoid orange carrot.</title>
        <authorList>
            <person name="Iorizzo M."/>
            <person name="Ellison S."/>
            <person name="Senalik D."/>
            <person name="Macko-Podgorni A."/>
            <person name="Grzebelus D."/>
            <person name="Bostan H."/>
            <person name="Rolling W."/>
            <person name="Curaba J."/>
            <person name="Simon P."/>
        </authorList>
    </citation>
    <scope>NUCLEOTIDE SEQUENCE</scope>
    <source>
        <tissue evidence="3">Leaf</tissue>
    </source>
</reference>
<evidence type="ECO:0000313" key="4">
    <source>
        <dbReference type="Proteomes" id="UP000077755"/>
    </source>
</evidence>
<accession>A0A162A044</accession>
<protein>
    <submittedName>
        <fullName evidence="2">Uncharacterized protein</fullName>
    </submittedName>
</protein>
<dbReference type="EMBL" id="CP093347">
    <property type="protein sequence ID" value="WOG99244.1"/>
    <property type="molecule type" value="Genomic_DNA"/>
</dbReference>
<dbReference type="Proteomes" id="UP000077755">
    <property type="component" value="Chromosome 5"/>
</dbReference>
<evidence type="ECO:0000256" key="1">
    <source>
        <dbReference type="SAM" id="MobiDB-lite"/>
    </source>
</evidence>
<gene>
    <name evidence="2" type="ORF">DCAR_016245</name>
    <name evidence="3" type="ORF">DCAR_0518592</name>
</gene>
<reference evidence="2" key="1">
    <citation type="journal article" date="2016" name="Nat. Genet.">
        <title>A high-quality carrot genome assembly provides new insights into carotenoid accumulation and asterid genome evolution.</title>
        <authorList>
            <person name="Iorizzo M."/>
            <person name="Ellison S."/>
            <person name="Senalik D."/>
            <person name="Zeng P."/>
            <person name="Satapoomin P."/>
            <person name="Huang J."/>
            <person name="Bowman M."/>
            <person name="Iovene M."/>
            <person name="Sanseverino W."/>
            <person name="Cavagnaro P."/>
            <person name="Yildiz M."/>
            <person name="Macko-Podgorni A."/>
            <person name="Moranska E."/>
            <person name="Grzebelus E."/>
            <person name="Grzebelus D."/>
            <person name="Ashrafi H."/>
            <person name="Zheng Z."/>
            <person name="Cheng S."/>
            <person name="Spooner D."/>
            <person name="Van Deynze A."/>
            <person name="Simon P."/>
        </authorList>
    </citation>
    <scope>NUCLEOTIDE SEQUENCE [LARGE SCALE GENOMIC DNA]</scope>
    <source>
        <tissue evidence="2">Leaf</tissue>
    </source>
</reference>
<name>A0A162A044_DAUCS</name>
<keyword evidence="4" id="KW-1185">Reference proteome</keyword>